<keyword evidence="2" id="KW-0732">Signal</keyword>
<proteinExistence type="predicted"/>
<sequence length="329" mass="33332">MPAPTRTAPRRTAPKRMALGGLLVAGALCLSACGQGEQETGSEPGIAKQATPRSTESATDRADTADSPRDSAAQDEAAQADDQSDAAKAAEDGGPAVVGDLQRELDRIAANYGNVGIAVSDGTTTIAAGRTAPETAWSTSKVPVLIAAHRAGLIGPDVVTSAITYSNNEAAQSAWDALGGGAQAAQAAQQVLAEAGDTTTQVQSQVTRPEFSAFGQTQWSVGDQAAFMAKLRCVNGAEPILTAMSTPDPAQSYGLRNLEGAALKGGWGPDIAGGYDVRQMGLATIGGREVAVALIASAPDGQYASAQPLLSGMALDLSKAEIAWPTPAC</sequence>
<gene>
    <name evidence="3" type="ORF">QPX34_06270</name>
</gene>
<comment type="caution">
    <text evidence="3">The sequence shown here is derived from an EMBL/GenBank/DDBJ whole genome shotgun (WGS) entry which is preliminary data.</text>
</comment>
<evidence type="ECO:0000313" key="3">
    <source>
        <dbReference type="EMBL" id="MDK4247633.1"/>
    </source>
</evidence>
<feature type="compositionally biased region" description="Basic and acidic residues" evidence="1">
    <location>
        <begin position="58"/>
        <end position="69"/>
    </location>
</feature>
<evidence type="ECO:0008006" key="5">
    <source>
        <dbReference type="Google" id="ProtNLM"/>
    </source>
</evidence>
<dbReference type="RefSeq" id="WP_284612581.1">
    <property type="nucleotide sequence ID" value="NZ_JASNUO010000005.1"/>
</dbReference>
<name>A0ABT7FPW3_9CORY</name>
<dbReference type="EMBL" id="JASNUO010000005">
    <property type="protein sequence ID" value="MDK4247633.1"/>
    <property type="molecule type" value="Genomic_DNA"/>
</dbReference>
<evidence type="ECO:0000256" key="1">
    <source>
        <dbReference type="SAM" id="MobiDB-lite"/>
    </source>
</evidence>
<feature type="chain" id="PRO_5045172485" description="Serine hydrolase" evidence="2">
    <location>
        <begin position="33"/>
        <end position="329"/>
    </location>
</feature>
<reference evidence="3 4" key="1">
    <citation type="submission" date="2023-05" db="EMBL/GenBank/DDBJ databases">
        <title>Metabolic capabilities are highly conserved among human nasal-associated Corynebacterium species in pangenomic analyses.</title>
        <authorList>
            <person name="Tran T.H."/>
            <person name="Roberts A.Q."/>
            <person name="Escapa I.F."/>
            <person name="Gao W."/>
            <person name="Conlan S."/>
            <person name="Kong H."/>
            <person name="Segre J.A."/>
            <person name="Kelly M.S."/>
            <person name="Lemon K.P."/>
        </authorList>
    </citation>
    <scope>NUCLEOTIDE SEQUENCE [LARGE SCALE GENOMIC DNA]</scope>
    <source>
        <strain evidence="3 4">KPL3802</strain>
    </source>
</reference>
<dbReference type="SUPFAM" id="SSF56601">
    <property type="entry name" value="beta-lactamase/transpeptidase-like"/>
    <property type="match status" value="1"/>
</dbReference>
<evidence type="ECO:0000256" key="2">
    <source>
        <dbReference type="SAM" id="SignalP"/>
    </source>
</evidence>
<organism evidence="3 4">
    <name type="scientific">Corynebacterium accolens</name>
    <dbReference type="NCBI Taxonomy" id="38284"/>
    <lineage>
        <taxon>Bacteria</taxon>
        <taxon>Bacillati</taxon>
        <taxon>Actinomycetota</taxon>
        <taxon>Actinomycetes</taxon>
        <taxon>Mycobacteriales</taxon>
        <taxon>Corynebacteriaceae</taxon>
        <taxon>Corynebacterium</taxon>
    </lineage>
</organism>
<feature type="signal peptide" evidence="2">
    <location>
        <begin position="1"/>
        <end position="32"/>
    </location>
</feature>
<dbReference type="Gene3D" id="3.40.710.10">
    <property type="entry name" value="DD-peptidase/beta-lactamase superfamily"/>
    <property type="match status" value="1"/>
</dbReference>
<accession>A0ABT7FPW3</accession>
<evidence type="ECO:0000313" key="4">
    <source>
        <dbReference type="Proteomes" id="UP001239414"/>
    </source>
</evidence>
<keyword evidence="4" id="KW-1185">Reference proteome</keyword>
<dbReference type="InterPro" id="IPR012338">
    <property type="entry name" value="Beta-lactam/transpept-like"/>
</dbReference>
<feature type="region of interest" description="Disordered" evidence="1">
    <location>
        <begin position="35"/>
        <end position="95"/>
    </location>
</feature>
<protein>
    <recommendedName>
        <fullName evidence="5">Serine hydrolase</fullName>
    </recommendedName>
</protein>
<dbReference type="Proteomes" id="UP001239414">
    <property type="component" value="Unassembled WGS sequence"/>
</dbReference>